<evidence type="ECO:0000256" key="1">
    <source>
        <dbReference type="ARBA" id="ARBA00004123"/>
    </source>
</evidence>
<name>A0A9P8A0P2_MORAP</name>
<keyword evidence="2 8" id="KW-0479">Metal-binding</keyword>
<gene>
    <name evidence="13" type="ORF">KVV02_002358</name>
</gene>
<dbReference type="InterPro" id="IPR003617">
    <property type="entry name" value="TFIIS/CRSP70_N_sub"/>
</dbReference>
<dbReference type="PROSITE" id="PS00466">
    <property type="entry name" value="ZF_TFIIS_1"/>
    <property type="match status" value="1"/>
</dbReference>
<evidence type="ECO:0000313" key="14">
    <source>
        <dbReference type="Proteomes" id="UP000717515"/>
    </source>
</evidence>
<reference evidence="13" key="1">
    <citation type="submission" date="2021-07" db="EMBL/GenBank/DDBJ databases">
        <title>Draft genome of Mortierella alpina, strain LL118, isolated from an aspen leaf litter sample.</title>
        <authorList>
            <person name="Yang S."/>
            <person name="Vinatzer B.A."/>
        </authorList>
    </citation>
    <scope>NUCLEOTIDE SEQUENCE</scope>
    <source>
        <strain evidence="13">LL118</strain>
    </source>
</reference>
<dbReference type="InterPro" id="IPR035441">
    <property type="entry name" value="TFIIS/LEDGF_dom_sf"/>
</dbReference>
<evidence type="ECO:0000256" key="3">
    <source>
        <dbReference type="ARBA" id="ARBA00022771"/>
    </source>
</evidence>
<accession>A0A9P8A0P2</accession>
<protein>
    <recommendedName>
        <fullName evidence="8">Transcription elongation factor</fullName>
    </recommendedName>
</protein>
<feature type="compositionally biased region" description="Polar residues" evidence="9">
    <location>
        <begin position="147"/>
        <end position="165"/>
    </location>
</feature>
<evidence type="ECO:0000256" key="8">
    <source>
        <dbReference type="RuleBase" id="RU368078"/>
    </source>
</evidence>
<dbReference type="SMART" id="SM00440">
    <property type="entry name" value="ZnF_C2C2"/>
    <property type="match status" value="1"/>
</dbReference>
<evidence type="ECO:0000313" key="13">
    <source>
        <dbReference type="EMBL" id="KAG9320656.1"/>
    </source>
</evidence>
<dbReference type="GO" id="GO:0031564">
    <property type="term" value="P:transcription antitermination"/>
    <property type="evidence" value="ECO:0007669"/>
    <property type="project" value="TreeGrafter"/>
</dbReference>
<keyword evidence="4 8" id="KW-0862">Zinc</keyword>
<dbReference type="AlphaFoldDB" id="A0A9P8A0P2"/>
<evidence type="ECO:0000256" key="2">
    <source>
        <dbReference type="ARBA" id="ARBA00022723"/>
    </source>
</evidence>
<evidence type="ECO:0000256" key="6">
    <source>
        <dbReference type="PROSITE-ProRule" id="PRU00472"/>
    </source>
</evidence>
<dbReference type="PANTHER" id="PTHR11477">
    <property type="entry name" value="TRANSCRIPTION FACTOR S-II ZINC FINGER DOMAIN-CONTAINING PROTEIN"/>
    <property type="match status" value="1"/>
</dbReference>
<dbReference type="Pfam" id="PF01096">
    <property type="entry name" value="Zn_ribbon_TFIIS"/>
    <property type="match status" value="1"/>
</dbReference>
<evidence type="ECO:0000256" key="4">
    <source>
        <dbReference type="ARBA" id="ARBA00022833"/>
    </source>
</evidence>
<dbReference type="CDD" id="cd13749">
    <property type="entry name" value="Zn-ribbon_TFIIS"/>
    <property type="match status" value="1"/>
</dbReference>
<dbReference type="EMBL" id="JAIFTL010000270">
    <property type="protein sequence ID" value="KAG9320656.1"/>
    <property type="molecule type" value="Genomic_DNA"/>
</dbReference>
<keyword evidence="5 7" id="KW-0539">Nucleus</keyword>
<comment type="similarity">
    <text evidence="8">Belongs to the TFS-II family.</text>
</comment>
<evidence type="ECO:0000256" key="7">
    <source>
        <dbReference type="PROSITE-ProRule" id="PRU00649"/>
    </source>
</evidence>
<evidence type="ECO:0000256" key="5">
    <source>
        <dbReference type="ARBA" id="ARBA00023242"/>
    </source>
</evidence>
<evidence type="ECO:0000259" key="11">
    <source>
        <dbReference type="PROSITE" id="PS51319"/>
    </source>
</evidence>
<dbReference type="GO" id="GO:0001139">
    <property type="term" value="F:RNA polymerase II complex recruiting activity"/>
    <property type="evidence" value="ECO:0007669"/>
    <property type="project" value="TreeGrafter"/>
</dbReference>
<keyword evidence="8" id="KW-0804">Transcription</keyword>
<dbReference type="GO" id="GO:0006362">
    <property type="term" value="P:transcription elongation by RNA polymerase I"/>
    <property type="evidence" value="ECO:0007669"/>
    <property type="project" value="TreeGrafter"/>
</dbReference>
<feature type="compositionally biased region" description="Low complexity" evidence="9">
    <location>
        <begin position="96"/>
        <end position="139"/>
    </location>
</feature>
<dbReference type="GO" id="GO:0006368">
    <property type="term" value="P:transcription elongation by RNA polymerase II"/>
    <property type="evidence" value="ECO:0007669"/>
    <property type="project" value="InterPro"/>
</dbReference>
<dbReference type="SUPFAM" id="SSF46942">
    <property type="entry name" value="Elongation factor TFIIS domain 2"/>
    <property type="match status" value="1"/>
</dbReference>
<dbReference type="Gene3D" id="1.10.472.30">
    <property type="entry name" value="Transcription elongation factor S-II, central domain"/>
    <property type="match status" value="1"/>
</dbReference>
<dbReference type="PANTHER" id="PTHR11477:SF0">
    <property type="entry name" value="IP08861P-RELATED"/>
    <property type="match status" value="1"/>
</dbReference>
<dbReference type="InterPro" id="IPR036575">
    <property type="entry name" value="TFIIS_cen_dom_sf"/>
</dbReference>
<dbReference type="InterPro" id="IPR017923">
    <property type="entry name" value="TFIIS_N"/>
</dbReference>
<dbReference type="CDD" id="cd00183">
    <property type="entry name" value="TFIIS_I"/>
    <property type="match status" value="1"/>
</dbReference>
<feature type="domain" description="TFIIS central" evidence="12">
    <location>
        <begin position="192"/>
        <end position="309"/>
    </location>
</feature>
<dbReference type="GO" id="GO:0000977">
    <property type="term" value="F:RNA polymerase II transcription regulatory region sequence-specific DNA binding"/>
    <property type="evidence" value="ECO:0007669"/>
    <property type="project" value="TreeGrafter"/>
</dbReference>
<organism evidence="13 14">
    <name type="scientific">Mortierella alpina</name>
    <name type="common">Oleaginous fungus</name>
    <name type="synonym">Mortierella renispora</name>
    <dbReference type="NCBI Taxonomy" id="64518"/>
    <lineage>
        <taxon>Eukaryota</taxon>
        <taxon>Fungi</taxon>
        <taxon>Fungi incertae sedis</taxon>
        <taxon>Mucoromycota</taxon>
        <taxon>Mortierellomycotina</taxon>
        <taxon>Mortierellomycetes</taxon>
        <taxon>Mortierellales</taxon>
        <taxon>Mortierellaceae</taxon>
        <taxon>Mortierella</taxon>
    </lineage>
</organism>
<dbReference type="Gene3D" id="2.20.25.10">
    <property type="match status" value="1"/>
</dbReference>
<dbReference type="GO" id="GO:0031440">
    <property type="term" value="P:regulation of mRNA 3'-end processing"/>
    <property type="evidence" value="ECO:0007669"/>
    <property type="project" value="TreeGrafter"/>
</dbReference>
<feature type="domain" description="TFIIS-type" evidence="10">
    <location>
        <begin position="312"/>
        <end position="352"/>
    </location>
</feature>
<dbReference type="SMART" id="SM00510">
    <property type="entry name" value="TFS2M"/>
    <property type="match status" value="1"/>
</dbReference>
<dbReference type="Pfam" id="PF07500">
    <property type="entry name" value="TFIIS_M"/>
    <property type="match status" value="1"/>
</dbReference>
<dbReference type="PROSITE" id="PS51319">
    <property type="entry name" value="TFIIS_N"/>
    <property type="match status" value="1"/>
</dbReference>
<dbReference type="SUPFAM" id="SSF47676">
    <property type="entry name" value="Conserved domain common to transcription factors TFIIS, elongin A, CRSP70"/>
    <property type="match status" value="1"/>
</dbReference>
<dbReference type="SMART" id="SM00509">
    <property type="entry name" value="TFS2N"/>
    <property type="match status" value="1"/>
</dbReference>
<dbReference type="PIRSF" id="PIRSF006704">
    <property type="entry name" value="TF_IIS"/>
    <property type="match status" value="1"/>
</dbReference>
<dbReference type="SUPFAM" id="SSF57783">
    <property type="entry name" value="Zinc beta-ribbon"/>
    <property type="match status" value="1"/>
</dbReference>
<dbReference type="Gene3D" id="1.20.930.10">
    <property type="entry name" value="Conserved domain common to transcription factors TFIIS, elongin A, CRSP70"/>
    <property type="match status" value="1"/>
</dbReference>
<dbReference type="FunFam" id="2.20.25.10:FF:000001">
    <property type="entry name" value="Probable Transcription elongation factor S-II"/>
    <property type="match status" value="1"/>
</dbReference>
<keyword evidence="8" id="KW-0805">Transcription regulation</keyword>
<dbReference type="InterPro" id="IPR003618">
    <property type="entry name" value="TFIIS_cen_dom"/>
</dbReference>
<dbReference type="GO" id="GO:0005634">
    <property type="term" value="C:nucleus"/>
    <property type="evidence" value="ECO:0007669"/>
    <property type="project" value="UniProtKB-SubCell"/>
</dbReference>
<keyword evidence="3 6" id="KW-0863">Zinc-finger</keyword>
<dbReference type="Proteomes" id="UP000717515">
    <property type="component" value="Unassembled WGS sequence"/>
</dbReference>
<comment type="function">
    <text evidence="8">Necessary for efficient RNA polymerase II transcription elongation past template-encoded arresting sites.</text>
</comment>
<proteinExistence type="inferred from homology"/>
<evidence type="ECO:0000259" key="10">
    <source>
        <dbReference type="PROSITE" id="PS51133"/>
    </source>
</evidence>
<dbReference type="GO" id="GO:0008270">
    <property type="term" value="F:zinc ion binding"/>
    <property type="evidence" value="ECO:0007669"/>
    <property type="project" value="UniProtKB-UniRule"/>
</dbReference>
<dbReference type="Pfam" id="PF08711">
    <property type="entry name" value="Med26"/>
    <property type="match status" value="1"/>
</dbReference>
<comment type="caution">
    <text evidence="13">The sequence shown here is derived from an EMBL/GenBank/DDBJ whole genome shotgun (WGS) entry which is preliminary data.</text>
</comment>
<evidence type="ECO:0000259" key="12">
    <source>
        <dbReference type="PROSITE" id="PS51321"/>
    </source>
</evidence>
<dbReference type="FunFam" id="1.10.472.30:FF:000003">
    <property type="entry name" value="Transcription elongation factor S-II"/>
    <property type="match status" value="1"/>
</dbReference>
<feature type="region of interest" description="Disordered" evidence="9">
    <location>
        <begin position="95"/>
        <end position="180"/>
    </location>
</feature>
<dbReference type="PROSITE" id="PS51321">
    <property type="entry name" value="TFIIS_CENTRAL"/>
    <property type="match status" value="1"/>
</dbReference>
<dbReference type="InterPro" id="IPR035100">
    <property type="entry name" value="TF_IIS-typ"/>
</dbReference>
<dbReference type="InterPro" id="IPR006289">
    <property type="entry name" value="TFSII"/>
</dbReference>
<keyword evidence="8" id="KW-0238">DNA-binding</keyword>
<dbReference type="InterPro" id="IPR001222">
    <property type="entry name" value="Znf_TFIIS"/>
</dbReference>
<sequence length="354" mass="39241">MLAEPRNPIHQSLIMGAANPERDILDLKKSLQDAQSKGSTPQILDLLGQLNKFTVTAALLRKTEMGLFVNKMKTHTDNDVSRLAKDIVRNWKAQVTKETATTSTVSTSTTAKSEVSKSGSSTVSASPKITSTTMTSVTTRPVVDTKASLSQVQNTSREGSSAASSPRTPTDTPRDRTVRTDGMRIKTTGNDVRDKCIEMLYQALGTSSNAESERLLKKATGIEAIVFKKLSPEGTPSPNYKAKIRSFFMNLRDKNNPKLREAVVEGEVAVEEFCEYTTQDMASAEAKARDREIELENMFRAKGAEEQQAETDMFRCGKCKGRKTRYYQMQTRSADEPMTTFVTCINCGNRWKFS</sequence>
<dbReference type="NCBIfam" id="TIGR01385">
    <property type="entry name" value="TFSII"/>
    <property type="match status" value="1"/>
</dbReference>
<evidence type="ECO:0000256" key="9">
    <source>
        <dbReference type="SAM" id="MobiDB-lite"/>
    </source>
</evidence>
<dbReference type="PROSITE" id="PS51133">
    <property type="entry name" value="ZF_TFIIS_2"/>
    <property type="match status" value="1"/>
</dbReference>
<comment type="subcellular location">
    <subcellularLocation>
        <location evidence="1 7 8">Nucleus</location>
    </subcellularLocation>
</comment>
<feature type="domain" description="TFIIS N-terminal" evidence="11">
    <location>
        <begin position="22"/>
        <end position="98"/>
    </location>
</feature>